<evidence type="ECO:0000313" key="2">
    <source>
        <dbReference type="EMBL" id="GGJ13490.1"/>
    </source>
</evidence>
<organism evidence="2 3">
    <name type="scientific">Alicyclobacillus cellulosilyticus</name>
    <dbReference type="NCBI Taxonomy" id="1003997"/>
    <lineage>
        <taxon>Bacteria</taxon>
        <taxon>Bacillati</taxon>
        <taxon>Bacillota</taxon>
        <taxon>Bacilli</taxon>
        <taxon>Bacillales</taxon>
        <taxon>Alicyclobacillaceae</taxon>
        <taxon>Alicyclobacillus</taxon>
    </lineage>
</organism>
<evidence type="ECO:0000259" key="1">
    <source>
        <dbReference type="Pfam" id="PF03781"/>
    </source>
</evidence>
<dbReference type="InterPro" id="IPR051043">
    <property type="entry name" value="Sulfatase_Mod_Factor_Kinase"/>
</dbReference>
<dbReference type="SUPFAM" id="SSF56436">
    <property type="entry name" value="C-type lectin-like"/>
    <property type="match status" value="1"/>
</dbReference>
<reference evidence="2" key="1">
    <citation type="journal article" date="2014" name="Int. J. Syst. Evol. Microbiol.">
        <title>Complete genome sequence of Corynebacterium casei LMG S-19264T (=DSM 44701T), isolated from a smear-ripened cheese.</title>
        <authorList>
            <consortium name="US DOE Joint Genome Institute (JGI-PGF)"/>
            <person name="Walter F."/>
            <person name="Albersmeier A."/>
            <person name="Kalinowski J."/>
            <person name="Ruckert C."/>
        </authorList>
    </citation>
    <scope>NUCLEOTIDE SEQUENCE</scope>
    <source>
        <strain evidence="2">JCM 18487</strain>
    </source>
</reference>
<dbReference type="GO" id="GO:0120147">
    <property type="term" value="F:formylglycine-generating oxidase activity"/>
    <property type="evidence" value="ECO:0007669"/>
    <property type="project" value="TreeGrafter"/>
</dbReference>
<dbReference type="PANTHER" id="PTHR23150">
    <property type="entry name" value="SULFATASE MODIFYING FACTOR 1, 2"/>
    <property type="match status" value="1"/>
</dbReference>
<dbReference type="EMBL" id="BMOY01000055">
    <property type="protein sequence ID" value="GGJ13490.1"/>
    <property type="molecule type" value="Genomic_DNA"/>
</dbReference>
<dbReference type="Gene3D" id="3.90.1580.10">
    <property type="entry name" value="paralog of FGE (formylglycine-generating enzyme)"/>
    <property type="match status" value="1"/>
</dbReference>
<feature type="domain" description="Sulfatase-modifying factor enzyme-like" evidence="1">
    <location>
        <begin position="2"/>
        <end position="283"/>
    </location>
</feature>
<dbReference type="InterPro" id="IPR005532">
    <property type="entry name" value="SUMF_dom"/>
</dbReference>
<protein>
    <recommendedName>
        <fullName evidence="1">Sulfatase-modifying factor enzyme-like domain-containing protein</fullName>
    </recommendedName>
</protein>
<proteinExistence type="predicted"/>
<dbReference type="InterPro" id="IPR016187">
    <property type="entry name" value="CTDL_fold"/>
</dbReference>
<keyword evidence="3" id="KW-1185">Reference proteome</keyword>
<evidence type="ECO:0000313" key="3">
    <source>
        <dbReference type="Proteomes" id="UP000637695"/>
    </source>
</evidence>
<name>A0A917KIW8_9BACL</name>
<dbReference type="AlphaFoldDB" id="A0A917KIW8"/>
<reference evidence="2" key="2">
    <citation type="submission" date="2020-09" db="EMBL/GenBank/DDBJ databases">
        <authorList>
            <person name="Sun Q."/>
            <person name="Ohkuma M."/>
        </authorList>
    </citation>
    <scope>NUCLEOTIDE SEQUENCE</scope>
    <source>
        <strain evidence="2">JCM 18487</strain>
    </source>
</reference>
<gene>
    <name evidence="2" type="ORF">GCM10010885_23470</name>
</gene>
<dbReference type="Pfam" id="PF03781">
    <property type="entry name" value="FGE-sulfatase"/>
    <property type="match status" value="1"/>
</dbReference>
<sequence>MYKDMILLPGGEFLMGTDSNEGFPQDGEGPVHKVFLDPFYISPCAVTNAEFAAFVEATGYRTDAERYGWSFVFYSFVDKRLLEGENVTFSQQAPWWVAVPGATWRTPEGPGSDIGDRMDHPVVHVSWNDAVAYCKWAGVRLPTEAEWEYAARGGLVQKRYAWGDILHPNGEHRCNIWQGKFPEKNLGTDGYLGTAPAKSFQPNGYGLYNVCGNVWEWCADWFAPDYFQRSPYRNPKGPAQGKTRVIRGGSYLCHRSYCNRYRVAARSSNTPDSSSGHCGFRVAADA</sequence>
<comment type="caution">
    <text evidence="2">The sequence shown here is derived from an EMBL/GenBank/DDBJ whole genome shotgun (WGS) entry which is preliminary data.</text>
</comment>
<dbReference type="InterPro" id="IPR042095">
    <property type="entry name" value="SUMF_sf"/>
</dbReference>
<dbReference type="Proteomes" id="UP000637695">
    <property type="component" value="Unassembled WGS sequence"/>
</dbReference>
<accession>A0A917KIW8</accession>
<dbReference type="PANTHER" id="PTHR23150:SF19">
    <property type="entry name" value="FORMYLGLYCINE-GENERATING ENZYME"/>
    <property type="match status" value="1"/>
</dbReference>